<gene>
    <name evidence="1" type="ORF">V6255_10125</name>
</gene>
<evidence type="ECO:0000313" key="1">
    <source>
        <dbReference type="EMBL" id="MEL0659492.1"/>
    </source>
</evidence>
<organism evidence="1 2">
    <name type="scientific">Psychromonas arctica</name>
    <dbReference type="NCBI Taxonomy" id="168275"/>
    <lineage>
        <taxon>Bacteria</taxon>
        <taxon>Pseudomonadati</taxon>
        <taxon>Pseudomonadota</taxon>
        <taxon>Gammaproteobacteria</taxon>
        <taxon>Alteromonadales</taxon>
        <taxon>Psychromonadaceae</taxon>
        <taxon>Psychromonas</taxon>
    </lineage>
</organism>
<comment type="caution">
    <text evidence="1">The sequence shown here is derived from an EMBL/GenBank/DDBJ whole genome shotgun (WGS) entry which is preliminary data.</text>
</comment>
<dbReference type="RefSeq" id="WP_341628043.1">
    <property type="nucleotide sequence ID" value="NZ_JBAKBA010000021.1"/>
</dbReference>
<accession>A0ABU9HC88</accession>
<evidence type="ECO:0000313" key="2">
    <source>
        <dbReference type="Proteomes" id="UP001366060"/>
    </source>
</evidence>
<sequence>MTQTKLKNTRSFTTKMCNFETSSRYEGLTLKKENEGKSLQELKLKYAR</sequence>
<proteinExistence type="predicted"/>
<keyword evidence="2" id="KW-1185">Reference proteome</keyword>
<reference evidence="1 2" key="1">
    <citation type="submission" date="2024-02" db="EMBL/GenBank/DDBJ databases">
        <title>Bacteria isolated from the canopy kelp, Nereocystis luetkeana.</title>
        <authorList>
            <person name="Pfister C.A."/>
            <person name="Younker I.T."/>
            <person name="Light S.H."/>
        </authorList>
    </citation>
    <scope>NUCLEOTIDE SEQUENCE [LARGE SCALE GENOMIC DNA]</scope>
    <source>
        <strain evidence="1 2">TI.2.07</strain>
    </source>
</reference>
<name>A0ABU9HC88_9GAMM</name>
<dbReference type="Proteomes" id="UP001366060">
    <property type="component" value="Unassembled WGS sequence"/>
</dbReference>
<protein>
    <submittedName>
        <fullName evidence="1">Uncharacterized protein</fullName>
    </submittedName>
</protein>
<dbReference type="EMBL" id="JBAKBA010000021">
    <property type="protein sequence ID" value="MEL0659492.1"/>
    <property type="molecule type" value="Genomic_DNA"/>
</dbReference>